<comment type="similarity">
    <text evidence="1">Belongs to the PrpD family.</text>
</comment>
<evidence type="ECO:0000313" key="5">
    <source>
        <dbReference type="Proteomes" id="UP000198889"/>
    </source>
</evidence>
<dbReference type="AlphaFoldDB" id="A0A1G4TIH8"/>
<dbReference type="InterPro" id="IPR045337">
    <property type="entry name" value="MmgE_PrpD_C"/>
</dbReference>
<dbReference type="STRING" id="177413.SAMN05660859_2964"/>
<dbReference type="GO" id="GO:0016829">
    <property type="term" value="F:lyase activity"/>
    <property type="evidence" value="ECO:0007669"/>
    <property type="project" value="InterPro"/>
</dbReference>
<feature type="domain" description="MmgE/PrpD C-terminal" evidence="3">
    <location>
        <begin position="268"/>
        <end position="431"/>
    </location>
</feature>
<dbReference type="InterPro" id="IPR005656">
    <property type="entry name" value="MmgE_PrpD"/>
</dbReference>
<organism evidence="4 5">
    <name type="scientific">Ancylobacter rudongensis</name>
    <dbReference type="NCBI Taxonomy" id="177413"/>
    <lineage>
        <taxon>Bacteria</taxon>
        <taxon>Pseudomonadati</taxon>
        <taxon>Pseudomonadota</taxon>
        <taxon>Alphaproteobacteria</taxon>
        <taxon>Hyphomicrobiales</taxon>
        <taxon>Xanthobacteraceae</taxon>
        <taxon>Ancylobacter</taxon>
    </lineage>
</organism>
<proteinExistence type="inferred from homology"/>
<reference evidence="5" key="1">
    <citation type="submission" date="2016-10" db="EMBL/GenBank/DDBJ databases">
        <authorList>
            <person name="Varghese N."/>
            <person name="Submissions S."/>
        </authorList>
    </citation>
    <scope>NUCLEOTIDE SEQUENCE [LARGE SCALE GENOMIC DNA]</scope>
    <source>
        <strain evidence="5">CGMCC 1.1761</strain>
    </source>
</reference>
<dbReference type="SUPFAM" id="SSF103378">
    <property type="entry name" value="2-methylcitrate dehydratase PrpD"/>
    <property type="match status" value="1"/>
</dbReference>
<dbReference type="Gene3D" id="1.10.4100.10">
    <property type="entry name" value="2-methylcitrate dehydratase PrpD"/>
    <property type="match status" value="1"/>
</dbReference>
<evidence type="ECO:0000256" key="1">
    <source>
        <dbReference type="ARBA" id="ARBA00006174"/>
    </source>
</evidence>
<protein>
    <submittedName>
        <fullName evidence="4">2-methylcitrate dehydratase PrpD</fullName>
    </submittedName>
</protein>
<sequence>MSTKDVTRQLAAWIVGCKLGDIPASVQTEGVRTFFNWMGCAVGGARHETVDRALAGISPFAGKPQATVLGRGERLDVPNAALINGISSHVLDYDDTHLKTIIHPAGPVASALLAAAEYQPMTGADFLAALIVGVEVECRIGNSVYPEHYDRGWHITGTTGVFGAAAAVGHMLKLDETQMTWALGIAATQASGLREMFGTMCKSLHPGAAARNGALAAFLAKAGFDSSLQAIEAPRGFANVLSTKQDYNEILGGLGETWEAGLNSYKPFACGIVIHPTIDGCQQLREELGDAVNAIAAVRLRTHPLVLELTGKRTPKTGLETKFSVFHAAACALLRGDGSPTAFTDEAANAPEIIALRDKVDATSDTAIHEASVEIEVQFEDGRVIEKIIDRAIGSHDKPLSNEHLARKFAHQSALVVGDEVTERLMALCWRLPELGDVGEIARASVPAGLRDAAE</sequence>
<keyword evidence="5" id="KW-1185">Reference proteome</keyword>
<gene>
    <name evidence="4" type="ORF">SAMN05660859_2964</name>
</gene>
<dbReference type="PANTHER" id="PTHR16943:SF8">
    <property type="entry name" value="2-METHYLCITRATE DEHYDRATASE"/>
    <property type="match status" value="1"/>
</dbReference>
<dbReference type="RefSeq" id="WP_091441041.1">
    <property type="nucleotide sequence ID" value="NZ_FMTP01000004.1"/>
</dbReference>
<evidence type="ECO:0000259" key="2">
    <source>
        <dbReference type="Pfam" id="PF03972"/>
    </source>
</evidence>
<dbReference type="EMBL" id="FMTP01000004">
    <property type="protein sequence ID" value="SCW80615.1"/>
    <property type="molecule type" value="Genomic_DNA"/>
</dbReference>
<evidence type="ECO:0000259" key="3">
    <source>
        <dbReference type="Pfam" id="PF19305"/>
    </source>
</evidence>
<dbReference type="PANTHER" id="PTHR16943">
    <property type="entry name" value="2-METHYLCITRATE DEHYDRATASE-RELATED"/>
    <property type="match status" value="1"/>
</dbReference>
<dbReference type="Pfam" id="PF03972">
    <property type="entry name" value="MmgE_PrpD_N"/>
    <property type="match status" value="1"/>
</dbReference>
<dbReference type="Proteomes" id="UP000198889">
    <property type="component" value="Unassembled WGS sequence"/>
</dbReference>
<accession>A0A1G4TIH8</accession>
<feature type="domain" description="MmgE/PrpD N-terminal" evidence="2">
    <location>
        <begin position="8"/>
        <end position="248"/>
    </location>
</feature>
<dbReference type="InterPro" id="IPR042183">
    <property type="entry name" value="MmgE/PrpD_sf_1"/>
</dbReference>
<dbReference type="InterPro" id="IPR036148">
    <property type="entry name" value="MmgE/PrpD_sf"/>
</dbReference>
<dbReference type="Gene3D" id="3.30.1330.120">
    <property type="entry name" value="2-methylcitrate dehydratase PrpD"/>
    <property type="match status" value="1"/>
</dbReference>
<dbReference type="InterPro" id="IPR042188">
    <property type="entry name" value="MmgE/PrpD_sf_2"/>
</dbReference>
<dbReference type="Pfam" id="PF19305">
    <property type="entry name" value="MmgE_PrpD_C"/>
    <property type="match status" value="1"/>
</dbReference>
<name>A0A1G4TIH8_9HYPH</name>
<dbReference type="InterPro" id="IPR045336">
    <property type="entry name" value="MmgE_PrpD_N"/>
</dbReference>
<evidence type="ECO:0000313" key="4">
    <source>
        <dbReference type="EMBL" id="SCW80615.1"/>
    </source>
</evidence>